<organism evidence="1 2">
    <name type="scientific">Anguilla anguilla</name>
    <name type="common">European freshwater eel</name>
    <name type="synonym">Muraena anguilla</name>
    <dbReference type="NCBI Taxonomy" id="7936"/>
    <lineage>
        <taxon>Eukaryota</taxon>
        <taxon>Metazoa</taxon>
        <taxon>Chordata</taxon>
        <taxon>Craniata</taxon>
        <taxon>Vertebrata</taxon>
        <taxon>Euteleostomi</taxon>
        <taxon>Actinopterygii</taxon>
        <taxon>Neopterygii</taxon>
        <taxon>Teleostei</taxon>
        <taxon>Anguilliformes</taxon>
        <taxon>Anguillidae</taxon>
        <taxon>Anguilla</taxon>
    </lineage>
</organism>
<keyword evidence="2" id="KW-1185">Reference proteome</keyword>
<dbReference type="EMBL" id="JAFIRN010000014">
    <property type="protein sequence ID" value="KAG5836363.1"/>
    <property type="molecule type" value="Genomic_DNA"/>
</dbReference>
<protein>
    <submittedName>
        <fullName evidence="1">Uncharacterized protein</fullName>
    </submittedName>
</protein>
<evidence type="ECO:0000313" key="1">
    <source>
        <dbReference type="EMBL" id="KAG5836363.1"/>
    </source>
</evidence>
<proteinExistence type="predicted"/>
<evidence type="ECO:0000313" key="2">
    <source>
        <dbReference type="Proteomes" id="UP001044222"/>
    </source>
</evidence>
<reference evidence="1" key="1">
    <citation type="submission" date="2021-01" db="EMBL/GenBank/DDBJ databases">
        <title>A chromosome-scale assembly of European eel, Anguilla anguilla.</title>
        <authorList>
            <person name="Henkel C."/>
            <person name="Jong-Raadsen S.A."/>
            <person name="Dufour S."/>
            <person name="Weltzien F.-A."/>
            <person name="Palstra A.P."/>
            <person name="Pelster B."/>
            <person name="Spaink H.P."/>
            <person name="Van Den Thillart G.E."/>
            <person name="Jansen H."/>
            <person name="Zahm M."/>
            <person name="Klopp C."/>
            <person name="Cedric C."/>
            <person name="Louis A."/>
            <person name="Berthelot C."/>
            <person name="Parey E."/>
            <person name="Roest Crollius H."/>
            <person name="Montfort J."/>
            <person name="Robinson-Rechavi M."/>
            <person name="Bucao C."/>
            <person name="Bouchez O."/>
            <person name="Gislard M."/>
            <person name="Lluch J."/>
            <person name="Milhes M."/>
            <person name="Lampietro C."/>
            <person name="Lopez Roques C."/>
            <person name="Donnadieu C."/>
            <person name="Braasch I."/>
            <person name="Desvignes T."/>
            <person name="Postlethwait J."/>
            <person name="Bobe J."/>
            <person name="Guiguen Y."/>
            <person name="Dirks R."/>
        </authorList>
    </citation>
    <scope>NUCLEOTIDE SEQUENCE</scope>
    <source>
        <strain evidence="1">Tag_6206</strain>
        <tissue evidence="1">Liver</tissue>
    </source>
</reference>
<sequence>MRLALSPRHGTLLNCGRDTDECLKYVAPVALLSSLDSPTLSRFLSLPPSVSLLSSLNLSEFFPSPQGAGVAAFVAPCSRLSGTGSLQNQRGCRGNRTVYAAQTVRSCSAKEPYIFGKRSSVNGNCSFTDLHLESTRSASYTATNSLKGLQTAKPAWSGAGGRPVTWAFGLQPIGARSTSRGQ</sequence>
<dbReference type="AlphaFoldDB" id="A0A9D3M0V9"/>
<name>A0A9D3M0V9_ANGAN</name>
<dbReference type="Proteomes" id="UP001044222">
    <property type="component" value="Chromosome 14"/>
</dbReference>
<accession>A0A9D3M0V9</accession>
<gene>
    <name evidence="1" type="ORF">ANANG_G00253790</name>
</gene>
<comment type="caution">
    <text evidence="1">The sequence shown here is derived from an EMBL/GenBank/DDBJ whole genome shotgun (WGS) entry which is preliminary data.</text>
</comment>